<dbReference type="InterPro" id="IPR016032">
    <property type="entry name" value="Sig_transdc_resp-reg_C-effctor"/>
</dbReference>
<evidence type="ECO:0000256" key="2">
    <source>
        <dbReference type="ARBA" id="ARBA00023125"/>
    </source>
</evidence>
<dbReference type="PANTHER" id="PTHR44688">
    <property type="entry name" value="DNA-BINDING TRANSCRIPTIONAL ACTIVATOR DEVR_DOSR"/>
    <property type="match status" value="1"/>
</dbReference>
<feature type="domain" description="HTH luxR-type" evidence="4">
    <location>
        <begin position="456"/>
        <end position="521"/>
    </location>
</feature>
<dbReference type="Gene3D" id="1.10.10.10">
    <property type="entry name" value="Winged helix-like DNA-binding domain superfamily/Winged helix DNA-binding domain"/>
    <property type="match status" value="1"/>
</dbReference>
<keyword evidence="3" id="KW-0804">Transcription</keyword>
<dbReference type="EMBL" id="MAQA01000066">
    <property type="protein sequence ID" value="OCI29598.1"/>
    <property type="molecule type" value="Genomic_DNA"/>
</dbReference>
<protein>
    <submittedName>
        <fullName evidence="5">HTH-type transcriptional regulator MalT</fullName>
    </submittedName>
</protein>
<dbReference type="SUPFAM" id="SSF46894">
    <property type="entry name" value="C-terminal effector domain of the bipartite response regulators"/>
    <property type="match status" value="1"/>
</dbReference>
<dbReference type="Proteomes" id="UP000093412">
    <property type="component" value="Unassembled WGS sequence"/>
</dbReference>
<dbReference type="RefSeq" id="WP_068627516.1">
    <property type="nucleotide sequence ID" value="NZ_MAQA01000066.1"/>
</dbReference>
<organism evidence="5 6">
    <name type="scientific">Oerskovia enterophila</name>
    <dbReference type="NCBI Taxonomy" id="43678"/>
    <lineage>
        <taxon>Bacteria</taxon>
        <taxon>Bacillati</taxon>
        <taxon>Actinomycetota</taxon>
        <taxon>Actinomycetes</taxon>
        <taxon>Micrococcales</taxon>
        <taxon>Cellulomonadaceae</taxon>
        <taxon>Oerskovia</taxon>
    </lineage>
</organism>
<dbReference type="CDD" id="cd06170">
    <property type="entry name" value="LuxR_C_like"/>
    <property type="match status" value="1"/>
</dbReference>
<reference evidence="5 6" key="1">
    <citation type="submission" date="2016-06" db="EMBL/GenBank/DDBJ databases">
        <title>Genome sequence of Oerskovia enterophila DSM 43852.</title>
        <authorList>
            <person name="Poehlein A."/>
            <person name="Jag V."/>
            <person name="Bengelsdorf F.R."/>
            <person name="Daniel R."/>
            <person name="Duerre P."/>
        </authorList>
    </citation>
    <scope>NUCLEOTIDE SEQUENCE [LARGE SCALE GENOMIC DNA]</scope>
    <source>
        <strain evidence="5 6">DSM 43852</strain>
    </source>
</reference>
<comment type="caution">
    <text evidence="5">The sequence shown here is derived from an EMBL/GenBank/DDBJ whole genome shotgun (WGS) entry which is preliminary data.</text>
</comment>
<dbReference type="PRINTS" id="PR00038">
    <property type="entry name" value="HTHLUXR"/>
</dbReference>
<proteinExistence type="predicted"/>
<dbReference type="InterPro" id="IPR036388">
    <property type="entry name" value="WH-like_DNA-bd_sf"/>
</dbReference>
<keyword evidence="2" id="KW-0238">DNA-binding</keyword>
<keyword evidence="6" id="KW-1185">Reference proteome</keyword>
<accession>A0ABX2XZ75</accession>
<sequence>MAEQAFAAGDAHAAIRCAIRAGDVDFASRVAVKYWYILCATDVEGTIVVLEELDHRQLREHPYLAIILALAYNTTTTRRVRAVELFGTAVAALALRYPGSGVGERLILSTLESVAFRVMGQGTAARAAAKRARELLATVRAGDSEMIDLLRFDLAQQVGTSFFVGGDLVEAKATLNDVLAAQGRAGGARLTLGLLAGLHATNGEMLSSARHVAAEQERSWPPIVHGPYIDALFHSSRAWDAVERFDLAAAQTVLDDVAEELRTNELWPLFALAQVYVDLGSGTPALGESRLAQTIARGERAPTTAYWRSRLAVARSTLALAAGQGERALSAVRKLSRDDLDVRVAVARAALAQHDHDGALMILAGTQGVAVAGARHRAERLLLLAAAAARSDLGAMAVATAQDAAITLRTSGTRLPLMLVHRDDRLAVAELLRSAGDLQSAELIHGDQHVPDVLPNVVRVVDLSERELVVLQGLVAGADLPLLASRLFVSPNTIKTQIKSIYRKLEVRTKRDAVIAALHKGLV</sequence>
<evidence type="ECO:0000256" key="1">
    <source>
        <dbReference type="ARBA" id="ARBA00023015"/>
    </source>
</evidence>
<dbReference type="InterPro" id="IPR000792">
    <property type="entry name" value="Tscrpt_reg_LuxR_C"/>
</dbReference>
<dbReference type="Pfam" id="PF00196">
    <property type="entry name" value="GerE"/>
    <property type="match status" value="1"/>
</dbReference>
<keyword evidence="1" id="KW-0805">Transcription regulation</keyword>
<name>A0ABX2XZ75_9CELL</name>
<dbReference type="PANTHER" id="PTHR44688:SF16">
    <property type="entry name" value="DNA-BINDING TRANSCRIPTIONAL ACTIVATOR DEVR_DOSR"/>
    <property type="match status" value="1"/>
</dbReference>
<evidence type="ECO:0000259" key="4">
    <source>
        <dbReference type="PROSITE" id="PS50043"/>
    </source>
</evidence>
<evidence type="ECO:0000313" key="5">
    <source>
        <dbReference type="EMBL" id="OCI29598.1"/>
    </source>
</evidence>
<evidence type="ECO:0000313" key="6">
    <source>
        <dbReference type="Proteomes" id="UP000093412"/>
    </source>
</evidence>
<dbReference type="PROSITE" id="PS50043">
    <property type="entry name" value="HTH_LUXR_2"/>
    <property type="match status" value="1"/>
</dbReference>
<dbReference type="SMART" id="SM00421">
    <property type="entry name" value="HTH_LUXR"/>
    <property type="match status" value="1"/>
</dbReference>
<evidence type="ECO:0000256" key="3">
    <source>
        <dbReference type="ARBA" id="ARBA00023163"/>
    </source>
</evidence>
<gene>
    <name evidence="5" type="primary">malT</name>
    <name evidence="5" type="ORF">OERS_37130</name>
</gene>